<accession>A0ABV6R9N2</accession>
<comment type="caution">
    <text evidence="4">The sequence shown here is derived from an EMBL/GenBank/DDBJ whole genome shotgun (WGS) entry which is preliminary data.</text>
</comment>
<dbReference type="RefSeq" id="WP_376979473.1">
    <property type="nucleotide sequence ID" value="NZ_JBHLSV010000006.1"/>
</dbReference>
<dbReference type="Proteomes" id="UP001589793">
    <property type="component" value="Unassembled WGS sequence"/>
</dbReference>
<dbReference type="Pfam" id="PF03795">
    <property type="entry name" value="YCII"/>
    <property type="match status" value="1"/>
</dbReference>
<name>A0ABV6R9N2_9MICO</name>
<reference evidence="4 5" key="1">
    <citation type="submission" date="2024-09" db="EMBL/GenBank/DDBJ databases">
        <authorList>
            <person name="Sun Q."/>
            <person name="Mori K."/>
        </authorList>
    </citation>
    <scope>NUCLEOTIDE SEQUENCE [LARGE SCALE GENOMIC DNA]</scope>
    <source>
        <strain evidence="4 5">CICC 10874</strain>
    </source>
</reference>
<sequence length="115" mass="12148">MKYVLLMMGNLDGPSCGEDDAPGPEEFMAFDAELQRAGVLAGGDALDGPETGTSVTRASRDAEPVVTAGPYAESREFVGGTFVLDVADLDEALRWARRCPGAIGGRVEVRPVVEF</sequence>
<dbReference type="PANTHER" id="PTHR35174">
    <property type="entry name" value="BLL7171 PROTEIN-RELATED"/>
    <property type="match status" value="1"/>
</dbReference>
<evidence type="ECO:0000259" key="3">
    <source>
        <dbReference type="Pfam" id="PF03795"/>
    </source>
</evidence>
<dbReference type="SUPFAM" id="SSF54909">
    <property type="entry name" value="Dimeric alpha+beta barrel"/>
    <property type="match status" value="1"/>
</dbReference>
<dbReference type="Gene3D" id="3.30.70.1060">
    <property type="entry name" value="Dimeric alpha+beta barrel"/>
    <property type="match status" value="1"/>
</dbReference>
<evidence type="ECO:0000256" key="1">
    <source>
        <dbReference type="ARBA" id="ARBA00007689"/>
    </source>
</evidence>
<dbReference type="EMBL" id="JBHLSV010000006">
    <property type="protein sequence ID" value="MFC0673700.1"/>
    <property type="molecule type" value="Genomic_DNA"/>
</dbReference>
<protein>
    <submittedName>
        <fullName evidence="4">YciI family protein</fullName>
    </submittedName>
</protein>
<gene>
    <name evidence="4" type="ORF">ACFFF6_07010</name>
</gene>
<proteinExistence type="inferred from homology"/>
<dbReference type="PANTHER" id="PTHR35174:SF3">
    <property type="entry name" value="BLL7171 PROTEIN"/>
    <property type="match status" value="1"/>
</dbReference>
<feature type="region of interest" description="Disordered" evidence="2">
    <location>
        <begin position="42"/>
        <end position="62"/>
    </location>
</feature>
<organism evidence="4 5">
    <name type="scientific">Brachybacterium hainanense</name>
    <dbReference type="NCBI Taxonomy" id="1541174"/>
    <lineage>
        <taxon>Bacteria</taxon>
        <taxon>Bacillati</taxon>
        <taxon>Actinomycetota</taxon>
        <taxon>Actinomycetes</taxon>
        <taxon>Micrococcales</taxon>
        <taxon>Dermabacteraceae</taxon>
        <taxon>Brachybacterium</taxon>
    </lineage>
</organism>
<evidence type="ECO:0000256" key="2">
    <source>
        <dbReference type="SAM" id="MobiDB-lite"/>
    </source>
</evidence>
<evidence type="ECO:0000313" key="4">
    <source>
        <dbReference type="EMBL" id="MFC0673700.1"/>
    </source>
</evidence>
<keyword evidence="5" id="KW-1185">Reference proteome</keyword>
<dbReference type="InterPro" id="IPR005545">
    <property type="entry name" value="YCII"/>
</dbReference>
<comment type="similarity">
    <text evidence="1">Belongs to the YciI family.</text>
</comment>
<evidence type="ECO:0000313" key="5">
    <source>
        <dbReference type="Proteomes" id="UP001589793"/>
    </source>
</evidence>
<dbReference type="InterPro" id="IPR011008">
    <property type="entry name" value="Dimeric_a/b-barrel"/>
</dbReference>
<feature type="domain" description="YCII-related" evidence="3">
    <location>
        <begin position="1"/>
        <end position="115"/>
    </location>
</feature>